<dbReference type="EMBL" id="SZPQ01000014">
    <property type="protein sequence ID" value="TKI06367.1"/>
    <property type="molecule type" value="Genomic_DNA"/>
</dbReference>
<dbReference type="PIRSF" id="PIRSF011489">
    <property type="entry name" value="DUF479"/>
    <property type="match status" value="1"/>
</dbReference>
<keyword evidence="1" id="KW-0444">Lipid biosynthesis</keyword>
<sequence length="202" mass="23085">MNFLAHLHLAATAGSSLLGNLMADYVRGNPDGRYPPAVAAGIRLHRRIDGLTDTHPAVRNAKALFGADVRRVSPIALDVVWDHFLARHWTRLEPDMSLSRFARMAEAAITPALPASPEPFRHLNRALWRERWLERYAEPLFLEQVLCRMAERRPRLSALGHIYPEIARHYPALESRFWELYPDMLRLARHTAATGQLPEVFL</sequence>
<gene>
    <name evidence="4" type="ORF">FCN80_10775</name>
</gene>
<evidence type="ECO:0000256" key="1">
    <source>
        <dbReference type="ARBA" id="ARBA00022516"/>
    </source>
</evidence>
<dbReference type="PANTHER" id="PTHR38764">
    <property type="entry name" value="ACYL CARRIER PROTEIN PHOSPHODIESTERASE"/>
    <property type="match status" value="1"/>
</dbReference>
<evidence type="ECO:0000256" key="3">
    <source>
        <dbReference type="ARBA" id="ARBA00023098"/>
    </source>
</evidence>
<dbReference type="InterPro" id="IPR007431">
    <property type="entry name" value="ACP_PD"/>
</dbReference>
<accession>A0ABY2SL47</accession>
<comment type="caution">
    <text evidence="4">The sequence shown here is derived from an EMBL/GenBank/DDBJ whole genome shotgun (WGS) entry which is preliminary data.</text>
</comment>
<dbReference type="Pfam" id="PF04336">
    <property type="entry name" value="ACP_PD"/>
    <property type="match status" value="1"/>
</dbReference>
<organism evidence="4 5">
    <name type="scientific">Martelella alba</name>
    <dbReference type="NCBI Taxonomy" id="2590451"/>
    <lineage>
        <taxon>Bacteria</taxon>
        <taxon>Pseudomonadati</taxon>
        <taxon>Pseudomonadota</taxon>
        <taxon>Alphaproteobacteria</taxon>
        <taxon>Hyphomicrobiales</taxon>
        <taxon>Aurantimonadaceae</taxon>
        <taxon>Martelella</taxon>
    </lineage>
</organism>
<evidence type="ECO:0000313" key="5">
    <source>
        <dbReference type="Proteomes" id="UP000305202"/>
    </source>
</evidence>
<dbReference type="PANTHER" id="PTHR38764:SF1">
    <property type="entry name" value="ACYL CARRIER PROTEIN PHOSPHODIESTERASE"/>
    <property type="match status" value="1"/>
</dbReference>
<reference evidence="4 5" key="1">
    <citation type="submission" date="2019-04" db="EMBL/GenBank/DDBJ databases">
        <authorList>
            <person name="Li M."/>
            <person name="Gao C."/>
        </authorList>
    </citation>
    <scope>NUCLEOTIDE SEQUENCE [LARGE SCALE GENOMIC DNA]</scope>
    <source>
        <strain evidence="4 5">BGMRC 2031</strain>
    </source>
</reference>
<keyword evidence="2" id="KW-0378">Hydrolase</keyword>
<keyword evidence="3" id="KW-0443">Lipid metabolism</keyword>
<evidence type="ECO:0000313" key="4">
    <source>
        <dbReference type="EMBL" id="TKI06367.1"/>
    </source>
</evidence>
<keyword evidence="5" id="KW-1185">Reference proteome</keyword>
<dbReference type="Proteomes" id="UP000305202">
    <property type="component" value="Unassembled WGS sequence"/>
</dbReference>
<evidence type="ECO:0000256" key="2">
    <source>
        <dbReference type="ARBA" id="ARBA00022801"/>
    </source>
</evidence>
<name>A0ABY2SL47_9HYPH</name>
<proteinExistence type="predicted"/>
<protein>
    <submittedName>
        <fullName evidence="4">DUF479 domain-containing protein</fullName>
    </submittedName>
</protein>